<reference evidence="1 2" key="1">
    <citation type="submission" date="2019-08" db="EMBL/GenBank/DDBJ databases">
        <title>In-depth cultivation of the pig gut microbiome towards novel bacterial diversity and tailored functional studies.</title>
        <authorList>
            <person name="Wylensek D."/>
            <person name="Hitch T.C.A."/>
            <person name="Clavel T."/>
        </authorList>
    </citation>
    <scope>NUCLEOTIDE SEQUENCE [LARGE SCALE GENOMIC DNA]</scope>
    <source>
        <strain evidence="1 2">WCA-389-WT-5B</strain>
    </source>
</reference>
<dbReference type="AlphaFoldDB" id="A0A6N7VN03"/>
<dbReference type="OrthoDB" id="2085785at2"/>
<accession>A0A6N7VN03</accession>
<dbReference type="EMBL" id="VULN01000009">
    <property type="protein sequence ID" value="MSS82380.1"/>
    <property type="molecule type" value="Genomic_DNA"/>
</dbReference>
<evidence type="ECO:0000313" key="1">
    <source>
        <dbReference type="EMBL" id="MSS82380.1"/>
    </source>
</evidence>
<evidence type="ECO:0000313" key="2">
    <source>
        <dbReference type="Proteomes" id="UP000441455"/>
    </source>
</evidence>
<sequence>MAVPKSQRESTPLTVLVEANALVCYTIKLCTDESKFPKRYRWCLTQEIVQSAVNMKANIARANSVYVNNHQSGVLRRTYQQKALADLAALSALMDTAFNFFDGLRHLDKEDRPQKRVNIANWTAQLIKVKSLILAWKKADAEKFKFMADC</sequence>
<name>A0A6N7VN03_ACIFE</name>
<comment type="caution">
    <text evidence="1">The sequence shown here is derived from an EMBL/GenBank/DDBJ whole genome shotgun (WGS) entry which is preliminary data.</text>
</comment>
<dbReference type="RefSeq" id="WP_154488245.1">
    <property type="nucleotide sequence ID" value="NZ_VULN01000009.1"/>
</dbReference>
<protein>
    <submittedName>
        <fullName evidence="1">Four helix bundle protein</fullName>
    </submittedName>
</protein>
<gene>
    <name evidence="1" type="ORF">FX155_07210</name>
</gene>
<dbReference type="Proteomes" id="UP000441455">
    <property type="component" value="Unassembled WGS sequence"/>
</dbReference>
<organism evidence="1 2">
    <name type="scientific">Acidaminococcus fermentans</name>
    <dbReference type="NCBI Taxonomy" id="905"/>
    <lineage>
        <taxon>Bacteria</taxon>
        <taxon>Bacillati</taxon>
        <taxon>Bacillota</taxon>
        <taxon>Negativicutes</taxon>
        <taxon>Acidaminococcales</taxon>
        <taxon>Acidaminococcaceae</taxon>
        <taxon>Acidaminococcus</taxon>
    </lineage>
</organism>
<proteinExistence type="predicted"/>